<keyword evidence="4 7" id="KW-0812">Transmembrane</keyword>
<dbReference type="PANTHER" id="PTHR34040:SF2">
    <property type="entry name" value="FLAGELLAR BIOSYNTHETIC PROTEIN FLIQ"/>
    <property type="match status" value="1"/>
</dbReference>
<evidence type="ECO:0000256" key="6">
    <source>
        <dbReference type="ARBA" id="ARBA00023136"/>
    </source>
</evidence>
<protein>
    <submittedName>
        <fullName evidence="8">Flagellar biosynthetic protein FliQ</fullName>
    </submittedName>
</protein>
<dbReference type="GO" id="GO:0005886">
    <property type="term" value="C:plasma membrane"/>
    <property type="evidence" value="ECO:0007669"/>
    <property type="project" value="UniProtKB-SubCell"/>
</dbReference>
<keyword evidence="8" id="KW-0282">Flagellum</keyword>
<evidence type="ECO:0000256" key="4">
    <source>
        <dbReference type="ARBA" id="ARBA00022692"/>
    </source>
</evidence>
<gene>
    <name evidence="8" type="ORF">CW354_02610</name>
</gene>
<reference evidence="8 9" key="1">
    <citation type="submission" date="2017-12" db="EMBL/GenBank/DDBJ databases">
        <authorList>
            <person name="Hurst M.R.H."/>
        </authorList>
    </citation>
    <scope>NUCLEOTIDE SEQUENCE [LARGE SCALE GENOMIC DNA]</scope>
    <source>
        <strain evidence="8 9">SY-3-19</strain>
    </source>
</reference>
<evidence type="ECO:0000256" key="1">
    <source>
        <dbReference type="ARBA" id="ARBA00004651"/>
    </source>
</evidence>
<name>A0A2S7K8P5_9PROT</name>
<dbReference type="EMBL" id="PJCH01000003">
    <property type="protein sequence ID" value="PQA88870.1"/>
    <property type="molecule type" value="Genomic_DNA"/>
</dbReference>
<keyword evidence="5 7" id="KW-1133">Transmembrane helix</keyword>
<evidence type="ECO:0000313" key="8">
    <source>
        <dbReference type="EMBL" id="PQA88870.1"/>
    </source>
</evidence>
<dbReference type="PRINTS" id="PR00952">
    <property type="entry name" value="TYPE3IMQPROT"/>
</dbReference>
<comment type="subcellular location">
    <subcellularLocation>
        <location evidence="1">Cell membrane</location>
        <topology evidence="1">Multi-pass membrane protein</topology>
    </subcellularLocation>
</comment>
<dbReference type="AlphaFoldDB" id="A0A2S7K8P5"/>
<proteinExistence type="inferred from homology"/>
<dbReference type="Proteomes" id="UP000239504">
    <property type="component" value="Unassembled WGS sequence"/>
</dbReference>
<keyword evidence="3" id="KW-1003">Cell membrane</keyword>
<organism evidence="8 9">
    <name type="scientific">Hyphococcus luteus</name>
    <dbReference type="NCBI Taxonomy" id="2058213"/>
    <lineage>
        <taxon>Bacteria</taxon>
        <taxon>Pseudomonadati</taxon>
        <taxon>Pseudomonadota</taxon>
        <taxon>Alphaproteobacteria</taxon>
        <taxon>Parvularculales</taxon>
        <taxon>Parvularculaceae</taxon>
        <taxon>Hyphococcus</taxon>
    </lineage>
</organism>
<dbReference type="PIRSF" id="PIRSF004669">
    <property type="entry name" value="FliQ"/>
    <property type="match status" value="1"/>
</dbReference>
<keyword evidence="6 7" id="KW-0472">Membrane</keyword>
<evidence type="ECO:0000313" key="9">
    <source>
        <dbReference type="Proteomes" id="UP000239504"/>
    </source>
</evidence>
<dbReference type="RefSeq" id="WP_104828507.1">
    <property type="nucleotide sequence ID" value="NZ_PJCH01000003.1"/>
</dbReference>
<accession>A0A2S7K8P5</accession>
<keyword evidence="8" id="KW-0969">Cilium</keyword>
<keyword evidence="9" id="KW-1185">Reference proteome</keyword>
<dbReference type="Pfam" id="PF01313">
    <property type="entry name" value="Bac_export_3"/>
    <property type="match status" value="1"/>
</dbReference>
<comment type="similarity">
    <text evidence="2">Belongs to the FliQ/MopD/SpaQ family.</text>
</comment>
<evidence type="ECO:0000256" key="2">
    <source>
        <dbReference type="ARBA" id="ARBA00006156"/>
    </source>
</evidence>
<dbReference type="GO" id="GO:0009306">
    <property type="term" value="P:protein secretion"/>
    <property type="evidence" value="ECO:0007669"/>
    <property type="project" value="InterPro"/>
</dbReference>
<evidence type="ECO:0000256" key="5">
    <source>
        <dbReference type="ARBA" id="ARBA00022989"/>
    </source>
</evidence>
<sequence length="88" mass="9627">MTETEIADIFRQFMWTAVWMGAPMIGAALVVGIVVGLFQALTSIQELTLTFAPKLLFMLLVFWLTAGHMAQLLANLFDNLVLPAIAGT</sequence>
<comment type="caution">
    <text evidence="8">The sequence shown here is derived from an EMBL/GenBank/DDBJ whole genome shotgun (WGS) entry which is preliminary data.</text>
</comment>
<dbReference type="OrthoDB" id="9806440at2"/>
<evidence type="ECO:0000256" key="7">
    <source>
        <dbReference type="SAM" id="Phobius"/>
    </source>
</evidence>
<keyword evidence="8" id="KW-0966">Cell projection</keyword>
<dbReference type="PANTHER" id="PTHR34040">
    <property type="entry name" value="FLAGELLAR BIOSYNTHETIC PROTEIN FLIQ"/>
    <property type="match status" value="1"/>
</dbReference>
<evidence type="ECO:0000256" key="3">
    <source>
        <dbReference type="ARBA" id="ARBA00022475"/>
    </source>
</evidence>
<feature type="transmembrane region" description="Helical" evidence="7">
    <location>
        <begin position="20"/>
        <end position="43"/>
    </location>
</feature>
<dbReference type="InterPro" id="IPR002191">
    <property type="entry name" value="Bac_export_3"/>
</dbReference>
<feature type="transmembrane region" description="Helical" evidence="7">
    <location>
        <begin position="55"/>
        <end position="74"/>
    </location>
</feature>